<gene>
    <name evidence="4" type="ORF">BDY21DRAFT_388243</name>
</gene>
<dbReference type="InterPro" id="IPR036663">
    <property type="entry name" value="Fumarylacetoacetase_C_sf"/>
</dbReference>
<dbReference type="FunFam" id="3.90.850.10:FF:000002">
    <property type="entry name" value="2-hydroxyhepta-2,4-diene-1,7-dioate isomerase"/>
    <property type="match status" value="1"/>
</dbReference>
<dbReference type="Proteomes" id="UP000799766">
    <property type="component" value="Unassembled WGS sequence"/>
</dbReference>
<evidence type="ECO:0000256" key="2">
    <source>
        <dbReference type="ARBA" id="ARBA00022723"/>
    </source>
</evidence>
<evidence type="ECO:0000259" key="3">
    <source>
        <dbReference type="Pfam" id="PF01557"/>
    </source>
</evidence>
<dbReference type="InterPro" id="IPR011234">
    <property type="entry name" value="Fumarylacetoacetase-like_C"/>
</dbReference>
<dbReference type="AlphaFoldDB" id="A0A6A6NNF3"/>
<dbReference type="PANTHER" id="PTHR11820:SF100">
    <property type="entry name" value="FUMARYLACETOACETATE HYDROLASE FAMILY PROTEIN (AFU_ORTHOLOGUE AFUA_4G01490)"/>
    <property type="match status" value="1"/>
</dbReference>
<keyword evidence="5" id="KW-1185">Reference proteome</keyword>
<dbReference type="PANTHER" id="PTHR11820">
    <property type="entry name" value="ACYLPYRUVASE"/>
    <property type="match status" value="1"/>
</dbReference>
<name>A0A6A6NNF3_9PEZI</name>
<evidence type="ECO:0000313" key="4">
    <source>
        <dbReference type="EMBL" id="KAF2453198.1"/>
    </source>
</evidence>
<evidence type="ECO:0000313" key="5">
    <source>
        <dbReference type="Proteomes" id="UP000799766"/>
    </source>
</evidence>
<organism evidence="4 5">
    <name type="scientific">Lineolata rhizophorae</name>
    <dbReference type="NCBI Taxonomy" id="578093"/>
    <lineage>
        <taxon>Eukaryota</taxon>
        <taxon>Fungi</taxon>
        <taxon>Dikarya</taxon>
        <taxon>Ascomycota</taxon>
        <taxon>Pezizomycotina</taxon>
        <taxon>Dothideomycetes</taxon>
        <taxon>Dothideomycetes incertae sedis</taxon>
        <taxon>Lineolatales</taxon>
        <taxon>Lineolataceae</taxon>
        <taxon>Lineolata</taxon>
    </lineage>
</organism>
<proteinExistence type="inferred from homology"/>
<dbReference type="Gene3D" id="3.90.850.10">
    <property type="entry name" value="Fumarylacetoacetase-like, C-terminal domain"/>
    <property type="match status" value="1"/>
</dbReference>
<dbReference type="GO" id="GO:0006107">
    <property type="term" value="P:oxaloacetate metabolic process"/>
    <property type="evidence" value="ECO:0007669"/>
    <property type="project" value="UniProtKB-ARBA"/>
</dbReference>
<dbReference type="SUPFAM" id="SSF56529">
    <property type="entry name" value="FAH"/>
    <property type="match status" value="1"/>
</dbReference>
<dbReference type="GO" id="GO:0050163">
    <property type="term" value="F:oxaloacetate tautomerase activity"/>
    <property type="evidence" value="ECO:0007669"/>
    <property type="project" value="UniProtKB-ARBA"/>
</dbReference>
<dbReference type="Pfam" id="PF01557">
    <property type="entry name" value="FAA_hydrolase"/>
    <property type="match status" value="1"/>
</dbReference>
<protein>
    <recommendedName>
        <fullName evidence="3">Fumarylacetoacetase-like C-terminal domain-containing protein</fullName>
    </recommendedName>
</protein>
<dbReference type="EMBL" id="MU001699">
    <property type="protein sequence ID" value="KAF2453198.1"/>
    <property type="molecule type" value="Genomic_DNA"/>
</dbReference>
<dbReference type="GO" id="GO:0046872">
    <property type="term" value="F:metal ion binding"/>
    <property type="evidence" value="ECO:0007669"/>
    <property type="project" value="UniProtKB-KW"/>
</dbReference>
<evidence type="ECO:0000256" key="1">
    <source>
        <dbReference type="ARBA" id="ARBA00010211"/>
    </source>
</evidence>
<dbReference type="OrthoDB" id="411064at2759"/>
<comment type="similarity">
    <text evidence="1">Belongs to the FAH family.</text>
</comment>
<feature type="domain" description="Fumarylacetoacetase-like C-terminal" evidence="3">
    <location>
        <begin position="82"/>
        <end position="293"/>
    </location>
</feature>
<sequence>MKVAWERLIRFVASDGRTLRGEPVLPSADFDLGRVTEKDGLQAKVIAGEDMYDTSGATTVTDEVVTVKKLLGPLAQADVPIIRCIGLNYLKHIKEGGRNPPPFPSVFYKPSTCVQDHDAPVVVPKICQNDQADYEGEVCFVIGKDAKDVRESDALDYIAAYTAGNDISSRKYQRDPALAGNVPQWGFSKGFDTYAPLGPCLASSSVVGDPTALRLTTTVDGEVRQSEETSDLLFGCAYLVSYLSQGTTLQKGSVVMTGTPGGVGYAMKPPRFLQNGTVMEVSVSKVGTLRNAVKFA</sequence>
<keyword evidence="2" id="KW-0479">Metal-binding</keyword>
<accession>A0A6A6NNF3</accession>
<reference evidence="4" key="1">
    <citation type="journal article" date="2020" name="Stud. Mycol.">
        <title>101 Dothideomycetes genomes: a test case for predicting lifestyles and emergence of pathogens.</title>
        <authorList>
            <person name="Haridas S."/>
            <person name="Albert R."/>
            <person name="Binder M."/>
            <person name="Bloem J."/>
            <person name="Labutti K."/>
            <person name="Salamov A."/>
            <person name="Andreopoulos B."/>
            <person name="Baker S."/>
            <person name="Barry K."/>
            <person name="Bills G."/>
            <person name="Bluhm B."/>
            <person name="Cannon C."/>
            <person name="Castanera R."/>
            <person name="Culley D."/>
            <person name="Daum C."/>
            <person name="Ezra D."/>
            <person name="Gonzalez J."/>
            <person name="Henrissat B."/>
            <person name="Kuo A."/>
            <person name="Liang C."/>
            <person name="Lipzen A."/>
            <person name="Lutzoni F."/>
            <person name="Magnuson J."/>
            <person name="Mondo S."/>
            <person name="Nolan M."/>
            <person name="Ohm R."/>
            <person name="Pangilinan J."/>
            <person name="Park H.-J."/>
            <person name="Ramirez L."/>
            <person name="Alfaro M."/>
            <person name="Sun H."/>
            <person name="Tritt A."/>
            <person name="Yoshinaga Y."/>
            <person name="Zwiers L.-H."/>
            <person name="Turgeon B."/>
            <person name="Goodwin S."/>
            <person name="Spatafora J."/>
            <person name="Crous P."/>
            <person name="Grigoriev I."/>
        </authorList>
    </citation>
    <scope>NUCLEOTIDE SEQUENCE</scope>
    <source>
        <strain evidence="4">ATCC 16933</strain>
    </source>
</reference>